<keyword evidence="6 12" id="KW-0375">Hydrogen ion transport</keyword>
<accession>Q5CD61</accession>
<comment type="subcellular location">
    <subcellularLocation>
        <location evidence="1 12">Mitochondrion membrane</location>
        <topology evidence="1 12">Single-pass membrane protein</topology>
    </subcellularLocation>
</comment>
<keyword evidence="10 13" id="KW-0472">Membrane</keyword>
<dbReference type="CTD" id="4509"/>
<sequence length="51" mass="5909">MPQLNPSPWFYIMVATWATMMLLITKLTATPTHTTPINTNKPPHTKTTWPW</sequence>
<reference evidence="14" key="1">
    <citation type="submission" date="2004-03" db="EMBL/GenBank/DDBJ databases">
        <authorList>
            <person name="Amer S.A."/>
            <person name="Kumazawa Y."/>
        </authorList>
    </citation>
    <scope>NUCLEOTIDE SEQUENCE</scope>
    <source>
        <tissue evidence="14">Muscle</tissue>
    </source>
</reference>
<organism evidence="14">
    <name type="scientific">Pogona vitticeps</name>
    <name type="common">central bearded dragon</name>
    <dbReference type="NCBI Taxonomy" id="103695"/>
    <lineage>
        <taxon>Eukaryota</taxon>
        <taxon>Metazoa</taxon>
        <taxon>Chordata</taxon>
        <taxon>Craniata</taxon>
        <taxon>Vertebrata</taxon>
        <taxon>Euteleostomi</taxon>
        <taxon>Lepidosauria</taxon>
        <taxon>Squamata</taxon>
        <taxon>Bifurcata</taxon>
        <taxon>Unidentata</taxon>
        <taxon>Episquamata</taxon>
        <taxon>Toxicofera</taxon>
        <taxon>Iguania</taxon>
        <taxon>Acrodonta</taxon>
        <taxon>Agamidae</taxon>
        <taxon>Amphibolurinae</taxon>
        <taxon>Pogona</taxon>
    </lineage>
</organism>
<evidence type="ECO:0000256" key="11">
    <source>
        <dbReference type="ARBA" id="ARBA00023310"/>
    </source>
</evidence>
<keyword evidence="3 12" id="KW-0813">Transport</keyword>
<keyword evidence="4 12" id="KW-0138">CF(0)</keyword>
<dbReference type="GeneID" id="3338360"/>
<dbReference type="GO" id="GO:0045259">
    <property type="term" value="C:proton-transporting ATP synthase complex"/>
    <property type="evidence" value="ECO:0007669"/>
    <property type="project" value="UniProtKB-KW"/>
</dbReference>
<evidence type="ECO:0000256" key="8">
    <source>
        <dbReference type="ARBA" id="ARBA00023065"/>
    </source>
</evidence>
<evidence type="ECO:0000256" key="13">
    <source>
        <dbReference type="SAM" id="Phobius"/>
    </source>
</evidence>
<evidence type="ECO:0000256" key="10">
    <source>
        <dbReference type="ARBA" id="ARBA00023136"/>
    </source>
</evidence>
<geneLocation type="mitochondrion" evidence="14"/>
<reference evidence="14" key="2">
    <citation type="journal article" date="2005" name="Gene">
        <title>Mitochondrial genome of Pogona vitticepes (Reptilia; Agamidae): control region duplication and the origin of Australasian agamids.</title>
        <authorList>
            <person name="Amer S.A."/>
            <person name="Kumazawa Y."/>
        </authorList>
    </citation>
    <scope>NUCLEOTIDE SEQUENCE</scope>
    <source>
        <tissue evidence="14">Muscle</tissue>
    </source>
</reference>
<evidence type="ECO:0000256" key="4">
    <source>
        <dbReference type="ARBA" id="ARBA00022547"/>
    </source>
</evidence>
<dbReference type="GO" id="GO:0031966">
    <property type="term" value="C:mitochondrial membrane"/>
    <property type="evidence" value="ECO:0007669"/>
    <property type="project" value="UniProtKB-SubCell"/>
</dbReference>
<keyword evidence="7 13" id="KW-1133">Transmembrane helix</keyword>
<evidence type="ECO:0000256" key="12">
    <source>
        <dbReference type="RuleBase" id="RU003661"/>
    </source>
</evidence>
<dbReference type="RefSeq" id="YP_220658.1">
    <property type="nucleotide sequence ID" value="NC_006922.1"/>
</dbReference>
<gene>
    <name evidence="14" type="primary">ATP8</name>
</gene>
<evidence type="ECO:0000256" key="7">
    <source>
        <dbReference type="ARBA" id="ARBA00022989"/>
    </source>
</evidence>
<protein>
    <recommendedName>
        <fullName evidence="12">ATP synthase complex subunit 8</fullName>
    </recommendedName>
</protein>
<dbReference type="EMBL" id="AB166795">
    <property type="protein sequence ID" value="BAD90951.1"/>
    <property type="molecule type" value="Genomic_DNA"/>
</dbReference>
<evidence type="ECO:0000256" key="6">
    <source>
        <dbReference type="ARBA" id="ARBA00022781"/>
    </source>
</evidence>
<evidence type="ECO:0000256" key="3">
    <source>
        <dbReference type="ARBA" id="ARBA00022448"/>
    </source>
</evidence>
<name>Q5CD61_9SAUR</name>
<keyword evidence="11" id="KW-0066">ATP synthesis</keyword>
<dbReference type="GO" id="GO:0015986">
    <property type="term" value="P:proton motive force-driven ATP synthesis"/>
    <property type="evidence" value="ECO:0007669"/>
    <property type="project" value="InterPro"/>
</dbReference>
<dbReference type="InterPro" id="IPR001421">
    <property type="entry name" value="ATP8_metazoa"/>
</dbReference>
<keyword evidence="8 12" id="KW-0406">Ion transport</keyword>
<evidence type="ECO:0000256" key="1">
    <source>
        <dbReference type="ARBA" id="ARBA00004304"/>
    </source>
</evidence>
<dbReference type="AlphaFoldDB" id="Q5CD61"/>
<dbReference type="Pfam" id="PF00895">
    <property type="entry name" value="ATP-synt_8"/>
    <property type="match status" value="1"/>
</dbReference>
<dbReference type="KEGG" id="pvt:3338360"/>
<evidence type="ECO:0000256" key="2">
    <source>
        <dbReference type="ARBA" id="ARBA00008892"/>
    </source>
</evidence>
<proteinExistence type="inferred from homology"/>
<keyword evidence="5 12" id="KW-0812">Transmembrane</keyword>
<comment type="similarity">
    <text evidence="2 12">Belongs to the ATPase protein 8 family.</text>
</comment>
<keyword evidence="9 12" id="KW-0496">Mitochondrion</keyword>
<feature type="transmembrane region" description="Helical" evidence="13">
    <location>
        <begin position="6"/>
        <end position="24"/>
    </location>
</feature>
<evidence type="ECO:0000313" key="14">
    <source>
        <dbReference type="EMBL" id="BAD90951.1"/>
    </source>
</evidence>
<dbReference type="GO" id="GO:0015078">
    <property type="term" value="F:proton transmembrane transporter activity"/>
    <property type="evidence" value="ECO:0007669"/>
    <property type="project" value="InterPro"/>
</dbReference>
<evidence type="ECO:0000256" key="5">
    <source>
        <dbReference type="ARBA" id="ARBA00022692"/>
    </source>
</evidence>
<evidence type="ECO:0000256" key="9">
    <source>
        <dbReference type="ARBA" id="ARBA00023128"/>
    </source>
</evidence>